<keyword evidence="1" id="KW-0472">Membrane</keyword>
<feature type="transmembrane region" description="Helical" evidence="1">
    <location>
        <begin position="141"/>
        <end position="159"/>
    </location>
</feature>
<comment type="caution">
    <text evidence="2">The sequence shown here is derived from an EMBL/GenBank/DDBJ whole genome shotgun (WGS) entry which is preliminary data.</text>
</comment>
<dbReference type="InterPro" id="IPR010390">
    <property type="entry name" value="ABC-2_transporter-like"/>
</dbReference>
<organism evidence="2 3">
    <name type="scientific">Kribbella lupini</name>
    <dbReference type="NCBI Taxonomy" id="291602"/>
    <lineage>
        <taxon>Bacteria</taxon>
        <taxon>Bacillati</taxon>
        <taxon>Actinomycetota</taxon>
        <taxon>Actinomycetes</taxon>
        <taxon>Propionibacteriales</taxon>
        <taxon>Kribbellaceae</taxon>
        <taxon>Kribbella</taxon>
    </lineage>
</organism>
<feature type="transmembrane region" description="Helical" evidence="1">
    <location>
        <begin position="21"/>
        <end position="43"/>
    </location>
</feature>
<dbReference type="Proteomes" id="UP001500363">
    <property type="component" value="Unassembled WGS sequence"/>
</dbReference>
<dbReference type="EMBL" id="BAAANC010000001">
    <property type="protein sequence ID" value="GAA1509901.1"/>
    <property type="molecule type" value="Genomic_DNA"/>
</dbReference>
<feature type="transmembrane region" description="Helical" evidence="1">
    <location>
        <begin position="165"/>
        <end position="182"/>
    </location>
</feature>
<reference evidence="3" key="1">
    <citation type="journal article" date="2019" name="Int. J. Syst. Evol. Microbiol.">
        <title>The Global Catalogue of Microorganisms (GCM) 10K type strain sequencing project: providing services to taxonomists for standard genome sequencing and annotation.</title>
        <authorList>
            <consortium name="The Broad Institute Genomics Platform"/>
            <consortium name="The Broad Institute Genome Sequencing Center for Infectious Disease"/>
            <person name="Wu L."/>
            <person name="Ma J."/>
        </authorList>
    </citation>
    <scope>NUCLEOTIDE SEQUENCE [LARGE SCALE GENOMIC DNA]</scope>
    <source>
        <strain evidence="3">JCM 14303</strain>
    </source>
</reference>
<dbReference type="Pfam" id="PF06182">
    <property type="entry name" value="ABC2_membrane_6"/>
    <property type="match status" value="1"/>
</dbReference>
<keyword evidence="1" id="KW-0812">Transmembrane</keyword>
<proteinExistence type="predicted"/>
<gene>
    <name evidence="2" type="ORF">GCM10009741_03680</name>
</gene>
<evidence type="ECO:0000256" key="1">
    <source>
        <dbReference type="SAM" id="Phobius"/>
    </source>
</evidence>
<accession>A0ABP4KU85</accession>
<feature type="transmembrane region" description="Helical" evidence="1">
    <location>
        <begin position="49"/>
        <end position="70"/>
    </location>
</feature>
<dbReference type="PANTHER" id="PTHR36833:SF1">
    <property type="entry name" value="INTEGRAL MEMBRANE TRANSPORT PROTEIN"/>
    <property type="match status" value="1"/>
</dbReference>
<feature type="transmembrane region" description="Helical" evidence="1">
    <location>
        <begin position="194"/>
        <end position="214"/>
    </location>
</feature>
<dbReference type="RefSeq" id="WP_344168262.1">
    <property type="nucleotide sequence ID" value="NZ_BAAANC010000001.1"/>
</dbReference>
<name>A0ABP4KU85_9ACTN</name>
<dbReference type="PANTHER" id="PTHR36833">
    <property type="entry name" value="SLR0610 PROTEIN-RELATED"/>
    <property type="match status" value="1"/>
</dbReference>
<keyword evidence="1" id="KW-1133">Transmembrane helix</keyword>
<keyword evidence="3" id="KW-1185">Reference proteome</keyword>
<evidence type="ECO:0000313" key="3">
    <source>
        <dbReference type="Proteomes" id="UP001500363"/>
    </source>
</evidence>
<sequence>MLFGVLFSLSVRRAVAFRADLLFELVVTIVGAGASVAALLVVYTRTGTLGGWSPGAAIALLGTFQILSGLRTTFVEPNLQFFGEQVKSGRLDAILLQPAPSILLASLGSSAPTALIRVGLGVGIAVTGVVRADLEVTPGGVAAWLVVVAAATVTMWATRVVTASVVFWALGLSLDVLYDAVWQFGRYPVQIYGSGLRVVLTYVVPVSMIATVPMEALRGGALWGVPIVAIGTSTAAWLVWRSGLRRYTSATS</sequence>
<feature type="transmembrane region" description="Helical" evidence="1">
    <location>
        <begin position="220"/>
        <end position="240"/>
    </location>
</feature>
<protein>
    <submittedName>
        <fullName evidence="2">ABC-2 family transporter protein</fullName>
    </submittedName>
</protein>
<evidence type="ECO:0000313" key="2">
    <source>
        <dbReference type="EMBL" id="GAA1509901.1"/>
    </source>
</evidence>